<dbReference type="PROSITE" id="PS50053">
    <property type="entry name" value="UBIQUITIN_2"/>
    <property type="match status" value="1"/>
</dbReference>
<feature type="compositionally biased region" description="Polar residues" evidence="1">
    <location>
        <begin position="26"/>
        <end position="36"/>
    </location>
</feature>
<evidence type="ECO:0000259" key="2">
    <source>
        <dbReference type="PROSITE" id="PS50053"/>
    </source>
</evidence>
<evidence type="ECO:0000256" key="1">
    <source>
        <dbReference type="SAM" id="MobiDB-lite"/>
    </source>
</evidence>
<feature type="compositionally biased region" description="Basic and acidic residues" evidence="1">
    <location>
        <begin position="115"/>
        <end position="124"/>
    </location>
</feature>
<protein>
    <recommendedName>
        <fullName evidence="2">Ubiquitin-like domain-containing protein</fullName>
    </recommendedName>
</protein>
<dbReference type="InterPro" id="IPR022617">
    <property type="entry name" value="Rad60/SUMO-like_dom"/>
</dbReference>
<feature type="compositionally biased region" description="Acidic residues" evidence="1">
    <location>
        <begin position="350"/>
        <end position="361"/>
    </location>
</feature>
<evidence type="ECO:0000313" key="4">
    <source>
        <dbReference type="Proteomes" id="UP001296104"/>
    </source>
</evidence>
<organism evidence="3 4">
    <name type="scientific">Lecanosticta acicola</name>
    <dbReference type="NCBI Taxonomy" id="111012"/>
    <lineage>
        <taxon>Eukaryota</taxon>
        <taxon>Fungi</taxon>
        <taxon>Dikarya</taxon>
        <taxon>Ascomycota</taxon>
        <taxon>Pezizomycotina</taxon>
        <taxon>Dothideomycetes</taxon>
        <taxon>Dothideomycetidae</taxon>
        <taxon>Mycosphaerellales</taxon>
        <taxon>Mycosphaerellaceae</taxon>
        <taxon>Lecanosticta</taxon>
    </lineage>
</organism>
<sequence length="443" mass="49871">MALFKPPSWAKQRAETKDEGEKDLFSHSSSFLSIQEESIARQKRRAEKAREKEEVRKEKEAAKEQKHSRKRKSEEAESKSGLKNRRINAADGAKLLAQAGLGNVVNLDSDSDEAQPIREPELPVRRSPRSQRTKDISSPAKHKSRLSSTINIQQESDDDLQVTAVSTRPAPPTQPDDEEDSDPELDPELAAAKRRARAKARLKEEQQSKGTPDVATTSDGDINQTATPPAQDPPVQIYIYSPLPNTTPLIVYRKLSQTLQPVKDAWLTKQDIDREVADRIFLTHCGRRLWDTTTVKRLGLDVDSEGRVFSVDDRSREGVEKVAVVAVTPELFEQMKEERAKRSKMATSEFEPEVPEADAAPEEGATPQEIRLIVKAKDKPEWKVKVTSTTLFSKILRVAKKNLGIPPEQEAYLEYDGDRLDPEDEVGSTDIEDLYRIELYLSN</sequence>
<dbReference type="EMBL" id="CAVMBE010000006">
    <property type="protein sequence ID" value="CAK3846885.1"/>
    <property type="molecule type" value="Genomic_DNA"/>
</dbReference>
<feature type="region of interest" description="Disordered" evidence="1">
    <location>
        <begin position="104"/>
        <end position="234"/>
    </location>
</feature>
<dbReference type="InterPro" id="IPR000626">
    <property type="entry name" value="Ubiquitin-like_dom"/>
</dbReference>
<feature type="compositionally biased region" description="Acidic residues" evidence="1">
    <location>
        <begin position="175"/>
        <end position="187"/>
    </location>
</feature>
<name>A0AAI8YTA0_9PEZI</name>
<accession>A0AAI8YTA0</accession>
<feature type="compositionally biased region" description="Basic and acidic residues" evidence="1">
    <location>
        <begin position="12"/>
        <end position="25"/>
    </location>
</feature>
<feature type="compositionally biased region" description="Polar residues" evidence="1">
    <location>
        <begin position="208"/>
        <end position="228"/>
    </location>
</feature>
<proteinExistence type="predicted"/>
<dbReference type="Proteomes" id="UP001296104">
    <property type="component" value="Unassembled WGS sequence"/>
</dbReference>
<dbReference type="InterPro" id="IPR029071">
    <property type="entry name" value="Ubiquitin-like_domsf"/>
</dbReference>
<gene>
    <name evidence="3" type="ORF">LECACI_7A001589</name>
</gene>
<feature type="domain" description="Ubiquitin-like" evidence="2">
    <location>
        <begin position="370"/>
        <end position="443"/>
    </location>
</feature>
<feature type="region of interest" description="Disordered" evidence="1">
    <location>
        <begin position="342"/>
        <end position="366"/>
    </location>
</feature>
<keyword evidence="4" id="KW-1185">Reference proteome</keyword>
<dbReference type="Gene3D" id="3.10.20.90">
    <property type="entry name" value="Phosphatidylinositol 3-kinase Catalytic Subunit, Chain A, domain 1"/>
    <property type="match status" value="1"/>
</dbReference>
<feature type="compositionally biased region" description="Basic and acidic residues" evidence="1">
    <location>
        <begin position="48"/>
        <end position="65"/>
    </location>
</feature>
<dbReference type="Pfam" id="PF11976">
    <property type="entry name" value="Rad60-SLD"/>
    <property type="match status" value="1"/>
</dbReference>
<evidence type="ECO:0000313" key="3">
    <source>
        <dbReference type="EMBL" id="CAK3846885.1"/>
    </source>
</evidence>
<feature type="region of interest" description="Disordered" evidence="1">
    <location>
        <begin position="1"/>
        <end position="86"/>
    </location>
</feature>
<reference evidence="3" key="1">
    <citation type="submission" date="2023-11" db="EMBL/GenBank/DDBJ databases">
        <authorList>
            <person name="Alioto T."/>
            <person name="Alioto T."/>
            <person name="Gomez Garrido J."/>
        </authorList>
    </citation>
    <scope>NUCLEOTIDE SEQUENCE</scope>
</reference>
<dbReference type="SUPFAM" id="SSF54236">
    <property type="entry name" value="Ubiquitin-like"/>
    <property type="match status" value="1"/>
</dbReference>
<comment type="caution">
    <text evidence="3">The sequence shown here is derived from an EMBL/GenBank/DDBJ whole genome shotgun (WGS) entry which is preliminary data.</text>
</comment>
<dbReference type="AlphaFoldDB" id="A0AAI8YTA0"/>